<dbReference type="Gene3D" id="1.20.5.340">
    <property type="match status" value="1"/>
</dbReference>
<name>A0A0L7L6V4_OPEBR</name>
<sequence length="661" mass="72528">MVIDLWQHQEGTWPGFLIVIDLEKVTLSHLARLDLQTVQQFLYFLQLRAVSLESARAPLASRAKAALSALLPTAPAPLQSVACRAARNRLSNWINDHWNTTAVLCKDIESEMKTLMSLNEMRVASEHICLLLDGDACGDIAPILTACAGAASNNNIFCRAPTQRALMQLSVDLCLVYVSKKPKEVTEPFLLKLHAIWNTCCPDRKHYTPENVSVMERREDLSPDLRNFTDDRLPTPISDEETHSETCANGVEGIDPNTRGIDPNSRGIDPNSRGIGPNSRGIDLNTRGIDPNSRAIDPNSRGTDPNSRGIDSNSRGIDPITRGIDPSSRGIDPNSRGTDPNSRGIDPNSRGIDPNSRGIDPNTRGIDKNKRGIDSNVRGIDTKTKGIDSSTQVPICVNTRALCSDTKSVDLISKTEPKSPNCKVNSKPVTPLKRVSLISQPISPKPTSPNTRFHPTIAANAHSLDPNTRKVDSTTKSESKVDQNMTFEESNEHLLEYFDRILCPRNIVMLSASKSQQSDVWEALAIMMVFLLKNDYLRCLAEKEAKTILTDLNDVYQRTADMTELCEEWALAECEGEGWWREAREAGAGARGQIDARYAGAAPVERAASAPATAIAVRSALHSAKSLNKKLQRVNLDISAKGIIVTDADSQDNVLSVSIYK</sequence>
<evidence type="ECO:0000313" key="2">
    <source>
        <dbReference type="EMBL" id="KOB71125.1"/>
    </source>
</evidence>
<dbReference type="Gene3D" id="2.30.29.30">
    <property type="entry name" value="Pleckstrin-homology domain (PH domain)/Phosphotyrosine-binding domain (PTB)"/>
    <property type="match status" value="1"/>
</dbReference>
<dbReference type="SUPFAM" id="SSF50729">
    <property type="entry name" value="PH domain-like"/>
    <property type="match status" value="1"/>
</dbReference>
<dbReference type="AlphaFoldDB" id="A0A0L7L6V4"/>
<comment type="caution">
    <text evidence="2">The sequence shown here is derived from an EMBL/GenBank/DDBJ whole genome shotgun (WGS) entry which is preliminary data.</text>
</comment>
<evidence type="ECO:0000256" key="1">
    <source>
        <dbReference type="SAM" id="MobiDB-lite"/>
    </source>
</evidence>
<feature type="region of interest" description="Disordered" evidence="1">
    <location>
        <begin position="464"/>
        <end position="484"/>
    </location>
</feature>
<reference evidence="2 3" key="1">
    <citation type="journal article" date="2015" name="Genome Biol. Evol.">
        <title>The genome of winter moth (Operophtera brumata) provides a genomic perspective on sexual dimorphism and phenology.</title>
        <authorList>
            <person name="Derks M.F."/>
            <person name="Smit S."/>
            <person name="Salis L."/>
            <person name="Schijlen E."/>
            <person name="Bossers A."/>
            <person name="Mateman C."/>
            <person name="Pijl A.S."/>
            <person name="de Ridder D."/>
            <person name="Groenen M.A."/>
            <person name="Visser M.E."/>
            <person name="Megens H.J."/>
        </authorList>
    </citation>
    <scope>NUCLEOTIDE SEQUENCE [LARGE SCALE GENOMIC DNA]</scope>
    <source>
        <strain evidence="2">WM2013NL</strain>
        <tissue evidence="2">Head and thorax</tissue>
    </source>
</reference>
<feature type="compositionally biased region" description="Polar residues" evidence="1">
    <location>
        <begin position="300"/>
        <end position="315"/>
    </location>
</feature>
<dbReference type="Proteomes" id="UP000037510">
    <property type="component" value="Unassembled WGS sequence"/>
</dbReference>
<feature type="compositionally biased region" description="Basic and acidic residues" evidence="1">
    <location>
        <begin position="222"/>
        <end position="233"/>
    </location>
</feature>
<protein>
    <submittedName>
        <fullName evidence="2">Uncharacterized protein</fullName>
    </submittedName>
</protein>
<evidence type="ECO:0000313" key="3">
    <source>
        <dbReference type="Proteomes" id="UP000037510"/>
    </source>
</evidence>
<proteinExistence type="predicted"/>
<dbReference type="STRING" id="104452.A0A0L7L6V4"/>
<feature type="compositionally biased region" description="Basic and acidic residues" evidence="1">
    <location>
        <begin position="467"/>
        <end position="481"/>
    </location>
</feature>
<keyword evidence="3" id="KW-1185">Reference proteome</keyword>
<dbReference type="EMBL" id="JTDY01002602">
    <property type="protein sequence ID" value="KOB71125.1"/>
    <property type="molecule type" value="Genomic_DNA"/>
</dbReference>
<dbReference type="InterPro" id="IPR011993">
    <property type="entry name" value="PH-like_dom_sf"/>
</dbReference>
<gene>
    <name evidence="2" type="ORF">OBRU01_12284</name>
</gene>
<feature type="region of interest" description="Disordered" evidence="1">
    <location>
        <begin position="222"/>
        <end position="387"/>
    </location>
</feature>
<organism evidence="2 3">
    <name type="scientific">Operophtera brumata</name>
    <name type="common">Winter moth</name>
    <name type="synonym">Phalaena brumata</name>
    <dbReference type="NCBI Taxonomy" id="104452"/>
    <lineage>
        <taxon>Eukaryota</taxon>
        <taxon>Metazoa</taxon>
        <taxon>Ecdysozoa</taxon>
        <taxon>Arthropoda</taxon>
        <taxon>Hexapoda</taxon>
        <taxon>Insecta</taxon>
        <taxon>Pterygota</taxon>
        <taxon>Neoptera</taxon>
        <taxon>Endopterygota</taxon>
        <taxon>Lepidoptera</taxon>
        <taxon>Glossata</taxon>
        <taxon>Ditrysia</taxon>
        <taxon>Geometroidea</taxon>
        <taxon>Geometridae</taxon>
        <taxon>Larentiinae</taxon>
        <taxon>Operophtera</taxon>
    </lineage>
</organism>
<accession>A0A0L7L6V4</accession>